<accession>A0A5D0MHK3</accession>
<feature type="transmembrane region" description="Helical" evidence="8">
    <location>
        <begin position="6"/>
        <end position="23"/>
    </location>
</feature>
<dbReference type="Gene3D" id="1.20.1250.20">
    <property type="entry name" value="MFS general substrate transporter like domains"/>
    <property type="match status" value="2"/>
</dbReference>
<dbReference type="Proteomes" id="UP000323337">
    <property type="component" value="Unassembled WGS sequence"/>
</dbReference>
<comment type="subcellular location">
    <subcellularLocation>
        <location evidence="1">Cell inner membrane</location>
        <topology evidence="1">Multi-pass membrane protein</topology>
    </subcellularLocation>
</comment>
<evidence type="ECO:0000313" key="11">
    <source>
        <dbReference type="Proteomes" id="UP000323337"/>
    </source>
</evidence>
<feature type="transmembrane region" description="Helical" evidence="8">
    <location>
        <begin position="60"/>
        <end position="81"/>
    </location>
</feature>
<dbReference type="InterPro" id="IPR024989">
    <property type="entry name" value="MFS_assoc_dom"/>
</dbReference>
<reference evidence="10 11" key="1">
    <citation type="submission" date="2019-08" db="EMBL/GenBank/DDBJ databases">
        <title>Genomic characterization of a novel candidate phylum (ARYD3) from a high temperature, high salinity tertiary oil reservoir in north central Oklahoma, USA.</title>
        <authorList>
            <person name="Youssef N.H."/>
            <person name="Yadav A."/>
            <person name="Elshahed M.S."/>
        </authorList>
    </citation>
    <scope>NUCLEOTIDE SEQUENCE [LARGE SCALE GENOMIC DNA]</scope>
    <source>
        <strain evidence="10">ARYD1</strain>
    </source>
</reference>
<dbReference type="GO" id="GO:0005886">
    <property type="term" value="C:plasma membrane"/>
    <property type="evidence" value="ECO:0007669"/>
    <property type="project" value="UniProtKB-SubCell"/>
</dbReference>
<evidence type="ECO:0000256" key="4">
    <source>
        <dbReference type="ARBA" id="ARBA00022519"/>
    </source>
</evidence>
<protein>
    <submittedName>
        <fullName evidence="10">MFS transporter</fullName>
    </submittedName>
</protein>
<keyword evidence="6 8" id="KW-1133">Transmembrane helix</keyword>
<feature type="transmembrane region" description="Helical" evidence="8">
    <location>
        <begin position="321"/>
        <end position="340"/>
    </location>
</feature>
<dbReference type="Pfam" id="PF12832">
    <property type="entry name" value="MFS_1_like"/>
    <property type="match status" value="1"/>
</dbReference>
<evidence type="ECO:0000256" key="3">
    <source>
        <dbReference type="ARBA" id="ARBA00022475"/>
    </source>
</evidence>
<evidence type="ECO:0000256" key="7">
    <source>
        <dbReference type="ARBA" id="ARBA00023136"/>
    </source>
</evidence>
<dbReference type="PANTHER" id="PTHR23522">
    <property type="entry name" value="BLL5896 PROTEIN"/>
    <property type="match status" value="1"/>
</dbReference>
<dbReference type="PANTHER" id="PTHR23522:SF10">
    <property type="entry name" value="3-PHENYLPROPIONIC ACID TRANSPORTER-RELATED"/>
    <property type="match status" value="1"/>
</dbReference>
<proteinExistence type="predicted"/>
<feature type="transmembrane region" description="Helical" evidence="8">
    <location>
        <begin position="35"/>
        <end position="54"/>
    </location>
</feature>
<gene>
    <name evidence="10" type="ORF">FXF49_11440</name>
</gene>
<dbReference type="GO" id="GO:0015528">
    <property type="term" value="F:lactose:proton symporter activity"/>
    <property type="evidence" value="ECO:0007669"/>
    <property type="project" value="TreeGrafter"/>
</dbReference>
<keyword evidence="2" id="KW-0813">Transport</keyword>
<evidence type="ECO:0000259" key="9">
    <source>
        <dbReference type="PROSITE" id="PS50850"/>
    </source>
</evidence>
<feature type="transmembrane region" description="Helical" evidence="8">
    <location>
        <begin position="231"/>
        <end position="250"/>
    </location>
</feature>
<feature type="transmembrane region" description="Helical" evidence="8">
    <location>
        <begin position="256"/>
        <end position="277"/>
    </location>
</feature>
<feature type="transmembrane region" description="Helical" evidence="8">
    <location>
        <begin position="126"/>
        <end position="144"/>
    </location>
</feature>
<dbReference type="AlphaFoldDB" id="A0A5D0MHK3"/>
<sequence>NGFSGLQIGIVLALVPLCKFVFTSKWTNLFGASPMPHLFAASSVLLANIALYFLVLFPTFFTAAIIVLVFSALRVGLLPAVDHCSMEFFTKSGIEYGKMRMFGSIGFIASTVVMGKIVDIWGVDSIVIAASVLGCISAVPLFFLQLGDGFGKNGSKKGSEAFPAFFYFILVAVIFYFASFKFFGSFFNIKINEAGYSQFHAGAIWGFGILCEVFVMFYAGSIFKKYKAVNVLILSMFLGAIRLFVVAFSANLVILYAINLLHGFAFGAYHLSVLRLIQQKLPEKIRLKAQSRYSEMSFGLGAIIGSVMSGIIYDIAGVNAIFTIGGLLALSSSIIVFIGGKKLATSK</sequence>
<evidence type="ECO:0000256" key="6">
    <source>
        <dbReference type="ARBA" id="ARBA00022989"/>
    </source>
</evidence>
<dbReference type="SUPFAM" id="SSF103473">
    <property type="entry name" value="MFS general substrate transporter"/>
    <property type="match status" value="1"/>
</dbReference>
<dbReference type="InterPro" id="IPR020846">
    <property type="entry name" value="MFS_dom"/>
</dbReference>
<dbReference type="InterPro" id="IPR036259">
    <property type="entry name" value="MFS_trans_sf"/>
</dbReference>
<evidence type="ECO:0000256" key="1">
    <source>
        <dbReference type="ARBA" id="ARBA00004429"/>
    </source>
</evidence>
<feature type="transmembrane region" description="Helical" evidence="8">
    <location>
        <begin position="199"/>
        <end position="219"/>
    </location>
</feature>
<keyword evidence="5 8" id="KW-0812">Transmembrane</keyword>
<keyword evidence="4" id="KW-0997">Cell inner membrane</keyword>
<organism evidence="10 11">
    <name type="scientific">Flexistipes sinusarabici</name>
    <dbReference type="NCBI Taxonomy" id="2352"/>
    <lineage>
        <taxon>Bacteria</taxon>
        <taxon>Pseudomonadati</taxon>
        <taxon>Deferribacterota</taxon>
        <taxon>Deferribacteres</taxon>
        <taxon>Deferribacterales</taxon>
        <taxon>Flexistipitaceae</taxon>
        <taxon>Flexistipes</taxon>
    </lineage>
</organism>
<keyword evidence="3" id="KW-1003">Cell membrane</keyword>
<feature type="transmembrane region" description="Helical" evidence="8">
    <location>
        <begin position="165"/>
        <end position="187"/>
    </location>
</feature>
<feature type="non-terminal residue" evidence="10">
    <location>
        <position position="1"/>
    </location>
</feature>
<keyword evidence="7 8" id="KW-0472">Membrane</keyword>
<dbReference type="GO" id="GO:0030395">
    <property type="term" value="F:lactose binding"/>
    <property type="evidence" value="ECO:0007669"/>
    <property type="project" value="TreeGrafter"/>
</dbReference>
<comment type="caution">
    <text evidence="10">The sequence shown here is derived from an EMBL/GenBank/DDBJ whole genome shotgun (WGS) entry which is preliminary data.</text>
</comment>
<evidence type="ECO:0000256" key="2">
    <source>
        <dbReference type="ARBA" id="ARBA00022448"/>
    </source>
</evidence>
<feature type="transmembrane region" description="Helical" evidence="8">
    <location>
        <begin position="298"/>
        <end position="315"/>
    </location>
</feature>
<feature type="domain" description="Major facilitator superfamily (MFS) profile" evidence="9">
    <location>
        <begin position="165"/>
        <end position="347"/>
    </location>
</feature>
<dbReference type="PROSITE" id="PS50850">
    <property type="entry name" value="MFS"/>
    <property type="match status" value="1"/>
</dbReference>
<dbReference type="RefSeq" id="WP_303702038.1">
    <property type="nucleotide sequence ID" value="NZ_VSIV01000357.1"/>
</dbReference>
<evidence type="ECO:0000256" key="8">
    <source>
        <dbReference type="SAM" id="Phobius"/>
    </source>
</evidence>
<name>A0A5D0MHK3_FLESI</name>
<dbReference type="EMBL" id="VSIV01000357">
    <property type="protein sequence ID" value="TYB32446.1"/>
    <property type="molecule type" value="Genomic_DNA"/>
</dbReference>
<evidence type="ECO:0000256" key="5">
    <source>
        <dbReference type="ARBA" id="ARBA00022692"/>
    </source>
</evidence>
<feature type="transmembrane region" description="Helical" evidence="8">
    <location>
        <begin position="101"/>
        <end position="120"/>
    </location>
</feature>
<evidence type="ECO:0000313" key="10">
    <source>
        <dbReference type="EMBL" id="TYB32446.1"/>
    </source>
</evidence>